<dbReference type="Proteomes" id="UP000006327">
    <property type="component" value="Unassembled WGS sequence"/>
</dbReference>
<reference evidence="1 2" key="1">
    <citation type="journal article" date="2017" name="Antonie Van Leeuwenhoek">
        <title>Rhizobium rhizosphaerae sp. nov., a novel species isolated from rice rhizosphere.</title>
        <authorList>
            <person name="Zhao J.J."/>
            <person name="Zhang J."/>
            <person name="Zhang R.J."/>
            <person name="Zhang C.W."/>
            <person name="Yin H.Q."/>
            <person name="Zhang X.X."/>
        </authorList>
    </citation>
    <scope>NUCLEOTIDE SEQUENCE [LARGE SCALE GENOMIC DNA]</scope>
    <source>
        <strain evidence="1 2">BSs20135</strain>
    </source>
</reference>
<sequence>MKFSFEFEVDQANKLLICEAYGEVSEVVDLEHMLKTIVKIAGKNQVKNIVLDVTAFKILFTNVEIANLMITFQENDWLGDLKIAKIINPEFNIHNVIQGLAESLSLPIKNFENRSEAMLWLLFDKVQAEHK</sequence>
<evidence type="ECO:0000313" key="1">
    <source>
        <dbReference type="EMBL" id="GAC20411.1"/>
    </source>
</evidence>
<evidence type="ECO:0000313" key="2">
    <source>
        <dbReference type="Proteomes" id="UP000006327"/>
    </source>
</evidence>
<protein>
    <recommendedName>
        <fullName evidence="3">STAS domain-containing protein</fullName>
    </recommendedName>
</protein>
<gene>
    <name evidence="1" type="ORF">GARC_3456</name>
</gene>
<dbReference type="STRING" id="493475.GARC_3456"/>
<name>K6Y905_9ALTE</name>
<dbReference type="AlphaFoldDB" id="K6Y905"/>
<keyword evidence="2" id="KW-1185">Reference proteome</keyword>
<proteinExistence type="predicted"/>
<accession>K6Y905</accession>
<comment type="caution">
    <text evidence="1">The sequence shown here is derived from an EMBL/GenBank/DDBJ whole genome shotgun (WGS) entry which is preliminary data.</text>
</comment>
<organism evidence="1 2">
    <name type="scientific">Paraglaciecola arctica BSs20135</name>
    <dbReference type="NCBI Taxonomy" id="493475"/>
    <lineage>
        <taxon>Bacteria</taxon>
        <taxon>Pseudomonadati</taxon>
        <taxon>Pseudomonadota</taxon>
        <taxon>Gammaproteobacteria</taxon>
        <taxon>Alteromonadales</taxon>
        <taxon>Alteromonadaceae</taxon>
        <taxon>Paraglaciecola</taxon>
    </lineage>
</organism>
<evidence type="ECO:0008006" key="3">
    <source>
        <dbReference type="Google" id="ProtNLM"/>
    </source>
</evidence>
<dbReference type="RefSeq" id="WP_007622309.1">
    <property type="nucleotide sequence ID" value="NZ_BAEO01000052.1"/>
</dbReference>
<dbReference type="EMBL" id="BAEO01000052">
    <property type="protein sequence ID" value="GAC20411.1"/>
    <property type="molecule type" value="Genomic_DNA"/>
</dbReference>